<dbReference type="PANTHER" id="PTHR45586:SF1">
    <property type="entry name" value="LIPOPOLYSACCHARIDE ASSEMBLY PROTEIN B"/>
    <property type="match status" value="1"/>
</dbReference>
<dbReference type="InterPro" id="IPR051012">
    <property type="entry name" value="CellSynth/LPSAsmb/PSIAsmb"/>
</dbReference>
<dbReference type="SMART" id="SM00028">
    <property type="entry name" value="TPR"/>
    <property type="match status" value="4"/>
</dbReference>
<dbReference type="GO" id="GO:0042802">
    <property type="term" value="F:identical protein binding"/>
    <property type="evidence" value="ECO:0007669"/>
    <property type="project" value="InterPro"/>
</dbReference>
<keyword evidence="5" id="KW-1185">Reference proteome</keyword>
<dbReference type="Pfam" id="PF13414">
    <property type="entry name" value="TPR_11"/>
    <property type="match status" value="1"/>
</dbReference>
<sequence>MKSGIGVSVRTFGAIVGTACAILAAVPVHSSADQTSEDTVLAAPSETDAFYGAYMGAKHAEIVADFSRAADLLDQVLENRPDDPLLQRRGMLANLHAGRIERAVDLARPQIAVYPSEVDIAAITLAAAAMKRGDWERAVSILEPERRIALARFSAPVIAAWAERGRDATDAAIERLAPLRAEKELPDLHDFHAGVIFLDAGRNEEADAILSPHVENLESATIGIVRAAARAKLALGEKDAAEELLTSYNALHEGVSLIEQDLSELDETGKLTPLIDGPLAGAADALVNLGLQVRHQAPLIGLRYARLAVYLDQKNDLGRMIVAAILESFSRNDEAIAELREIPADSHYGWDARMEIGDNLMQLKRDDEAIEHFEEMADERPDDIEALEQLGFLMRARDRFAEGTEYYDRALDRVKTVEPRHWTLFYNRGITLERTDRWEEAEEDLKKALELNPDEPFVLNYLGYTWVDKGIHVEEGMDMIRKAVDQRRNNGFIVDSLGWAYYRLGQYDEAVVQLERAMQLRPENGVIADHLGDAYWRVGRRTEARYQWTHALDLEDVDDDLREAIESKLKSGLDAVESAAKE</sequence>
<dbReference type="PROSITE" id="PS50293">
    <property type="entry name" value="TPR_REGION"/>
    <property type="match status" value="1"/>
</dbReference>
<proteinExistence type="predicted"/>
<evidence type="ECO:0000313" key="5">
    <source>
        <dbReference type="Proteomes" id="UP000539372"/>
    </source>
</evidence>
<protein>
    <submittedName>
        <fullName evidence="4">Tetratricopeptide repeat protein</fullName>
    </submittedName>
</protein>
<accession>A0A7Y0DX59</accession>
<reference evidence="4 5" key="1">
    <citation type="submission" date="2020-04" db="EMBL/GenBank/DDBJ databases">
        <title>Rhodospirillaceae bacterium KN72 isolated from deep sea.</title>
        <authorList>
            <person name="Zhang D.-C."/>
        </authorList>
    </citation>
    <scope>NUCLEOTIDE SEQUENCE [LARGE SCALE GENOMIC DNA]</scope>
    <source>
        <strain evidence="4 5">KN72</strain>
    </source>
</reference>
<dbReference type="PANTHER" id="PTHR45586">
    <property type="entry name" value="TPR REPEAT-CONTAINING PROTEIN PA4667"/>
    <property type="match status" value="1"/>
</dbReference>
<keyword evidence="1" id="KW-0677">Repeat</keyword>
<dbReference type="InterPro" id="IPR011717">
    <property type="entry name" value="TPR-4"/>
</dbReference>
<gene>
    <name evidence="4" type="ORF">HH303_02060</name>
</gene>
<dbReference type="Proteomes" id="UP000539372">
    <property type="component" value="Unassembled WGS sequence"/>
</dbReference>
<evidence type="ECO:0000256" key="3">
    <source>
        <dbReference type="PROSITE-ProRule" id="PRU00339"/>
    </source>
</evidence>
<organism evidence="4 5">
    <name type="scientific">Pacificispira spongiicola</name>
    <dbReference type="NCBI Taxonomy" id="2729598"/>
    <lineage>
        <taxon>Bacteria</taxon>
        <taxon>Pseudomonadati</taxon>
        <taxon>Pseudomonadota</taxon>
        <taxon>Alphaproteobacteria</taxon>
        <taxon>Rhodospirillales</taxon>
        <taxon>Rhodospirillaceae</taxon>
        <taxon>Pacificispira</taxon>
    </lineage>
</organism>
<dbReference type="AlphaFoldDB" id="A0A7Y0DX59"/>
<dbReference type="InterPro" id="IPR019734">
    <property type="entry name" value="TPR_rpt"/>
</dbReference>
<evidence type="ECO:0000313" key="4">
    <source>
        <dbReference type="EMBL" id="NMM43244.1"/>
    </source>
</evidence>
<dbReference type="Pfam" id="PF13432">
    <property type="entry name" value="TPR_16"/>
    <property type="match status" value="1"/>
</dbReference>
<evidence type="ECO:0000256" key="2">
    <source>
        <dbReference type="ARBA" id="ARBA00022803"/>
    </source>
</evidence>
<name>A0A7Y0DX59_9PROT</name>
<dbReference type="SUPFAM" id="SSF48452">
    <property type="entry name" value="TPR-like"/>
    <property type="match status" value="2"/>
</dbReference>
<dbReference type="Gene3D" id="1.25.40.10">
    <property type="entry name" value="Tetratricopeptide repeat domain"/>
    <property type="match status" value="2"/>
</dbReference>
<feature type="repeat" description="TPR" evidence="3">
    <location>
        <begin position="422"/>
        <end position="455"/>
    </location>
</feature>
<keyword evidence="2 3" id="KW-0802">TPR repeat</keyword>
<dbReference type="InterPro" id="IPR011990">
    <property type="entry name" value="TPR-like_helical_dom_sf"/>
</dbReference>
<evidence type="ECO:0000256" key="1">
    <source>
        <dbReference type="ARBA" id="ARBA00022737"/>
    </source>
</evidence>
<feature type="repeat" description="TPR" evidence="3">
    <location>
        <begin position="491"/>
        <end position="524"/>
    </location>
</feature>
<dbReference type="RefSeq" id="WP_169623537.1">
    <property type="nucleotide sequence ID" value="NZ_JABBNT010000001.1"/>
</dbReference>
<feature type="repeat" description="TPR" evidence="3">
    <location>
        <begin position="350"/>
        <end position="383"/>
    </location>
</feature>
<dbReference type="PROSITE" id="PS50005">
    <property type="entry name" value="TPR"/>
    <property type="match status" value="3"/>
</dbReference>
<dbReference type="EMBL" id="JABBNT010000001">
    <property type="protein sequence ID" value="NMM43244.1"/>
    <property type="molecule type" value="Genomic_DNA"/>
</dbReference>
<comment type="caution">
    <text evidence="4">The sequence shown here is derived from an EMBL/GenBank/DDBJ whole genome shotgun (WGS) entry which is preliminary data.</text>
</comment>
<dbReference type="Pfam" id="PF13424">
    <property type="entry name" value="TPR_12"/>
    <property type="match status" value="1"/>
</dbReference>
<dbReference type="Pfam" id="PF07721">
    <property type="entry name" value="TPR_4"/>
    <property type="match status" value="1"/>
</dbReference>